<dbReference type="EMBL" id="CP017146">
    <property type="protein sequence ID" value="QHO68870.1"/>
    <property type="molecule type" value="Genomic_DNA"/>
</dbReference>
<proteinExistence type="predicted"/>
<feature type="transmembrane region" description="Helical" evidence="1">
    <location>
        <begin position="21"/>
        <end position="43"/>
    </location>
</feature>
<protein>
    <recommendedName>
        <fullName evidence="4">DUF2530 domain-containing protein</fullName>
    </recommendedName>
</protein>
<gene>
    <name evidence="2" type="ORF">BHD05_03660</name>
</gene>
<evidence type="ECO:0008006" key="4">
    <source>
        <dbReference type="Google" id="ProtNLM"/>
    </source>
</evidence>
<sequence length="89" mass="9645">MYSLAMSSPIQQRMALERIRTSAIVWTLFGGFWGLLAIAQLLVGAEPTRGALFFVIAGVLIVVGVVKMRRYRRALAAFAAENGVDAGKC</sequence>
<feature type="transmembrane region" description="Helical" evidence="1">
    <location>
        <begin position="49"/>
        <end position="66"/>
    </location>
</feature>
<evidence type="ECO:0000313" key="3">
    <source>
        <dbReference type="Proteomes" id="UP000464507"/>
    </source>
</evidence>
<evidence type="ECO:0000313" key="2">
    <source>
        <dbReference type="EMBL" id="QHO68870.1"/>
    </source>
</evidence>
<keyword evidence="1" id="KW-0812">Transmembrane</keyword>
<keyword evidence="1" id="KW-0472">Membrane</keyword>
<name>A0A7L5AEQ1_9MICO</name>
<evidence type="ECO:0000256" key="1">
    <source>
        <dbReference type="SAM" id="Phobius"/>
    </source>
</evidence>
<dbReference type="AlphaFoldDB" id="A0A7L5AEQ1"/>
<accession>A0A7L5AEQ1</accession>
<dbReference type="Proteomes" id="UP000464507">
    <property type="component" value="Chromosome"/>
</dbReference>
<keyword evidence="1" id="KW-1133">Transmembrane helix</keyword>
<reference evidence="2 3" key="1">
    <citation type="submission" date="2016-09" db="EMBL/GenBank/DDBJ databases">
        <title>Complete genome sequence of microbes from the polar regions.</title>
        <authorList>
            <person name="Liao L."/>
            <person name="Chen B."/>
        </authorList>
    </citation>
    <scope>NUCLEOTIDE SEQUENCE [LARGE SCALE GENOMIC DNA]</scope>
    <source>
        <strain evidence="2 3">ZS314</strain>
    </source>
</reference>
<dbReference type="KEGG" id="mant:BHD05_03660"/>
<organism evidence="2 3">
    <name type="scientific">Marisediminicola antarctica</name>
    <dbReference type="NCBI Taxonomy" id="674079"/>
    <lineage>
        <taxon>Bacteria</taxon>
        <taxon>Bacillati</taxon>
        <taxon>Actinomycetota</taxon>
        <taxon>Actinomycetes</taxon>
        <taxon>Micrococcales</taxon>
        <taxon>Microbacteriaceae</taxon>
        <taxon>Marisediminicola</taxon>
    </lineage>
</organism>
<keyword evidence="3" id="KW-1185">Reference proteome</keyword>